<keyword evidence="4" id="KW-0378">Hydrolase</keyword>
<dbReference type="PANTHER" id="PTHR43731">
    <property type="entry name" value="RHOMBOID PROTEASE"/>
    <property type="match status" value="1"/>
</dbReference>
<dbReference type="EMBL" id="JADNRY010000002">
    <property type="protein sequence ID" value="KAF9077959.1"/>
    <property type="molecule type" value="Genomic_DNA"/>
</dbReference>
<comment type="caution">
    <text evidence="9">The sequence shown here is derived from an EMBL/GenBank/DDBJ whole genome shotgun (WGS) entry which is preliminary data.</text>
</comment>
<dbReference type="InterPro" id="IPR050925">
    <property type="entry name" value="Rhomboid_protease_S54"/>
</dbReference>
<proteinExistence type="inferred from homology"/>
<accession>A0A9P5UG45</accession>
<dbReference type="PANTHER" id="PTHR43731:SF14">
    <property type="entry name" value="PRESENILIN-ASSOCIATED RHOMBOID-LIKE PROTEIN, MITOCHONDRIAL"/>
    <property type="match status" value="1"/>
</dbReference>
<dbReference type="Pfam" id="PF01694">
    <property type="entry name" value="Rhomboid"/>
    <property type="match status" value="2"/>
</dbReference>
<dbReference type="GO" id="GO:0004252">
    <property type="term" value="F:serine-type endopeptidase activity"/>
    <property type="evidence" value="ECO:0007669"/>
    <property type="project" value="InterPro"/>
</dbReference>
<dbReference type="InterPro" id="IPR035952">
    <property type="entry name" value="Rhomboid-like_sf"/>
</dbReference>
<evidence type="ECO:0000256" key="5">
    <source>
        <dbReference type="ARBA" id="ARBA00022989"/>
    </source>
</evidence>
<feature type="domain" description="Peptidase S54 rhomboid" evidence="8">
    <location>
        <begin position="312"/>
        <end position="400"/>
    </location>
</feature>
<dbReference type="GO" id="GO:0016020">
    <property type="term" value="C:membrane"/>
    <property type="evidence" value="ECO:0007669"/>
    <property type="project" value="UniProtKB-SubCell"/>
</dbReference>
<name>A0A9P5UG45_9AGAR</name>
<feature type="domain" description="Peptidase S54 rhomboid" evidence="8">
    <location>
        <begin position="202"/>
        <end position="276"/>
    </location>
</feature>
<evidence type="ECO:0000313" key="9">
    <source>
        <dbReference type="EMBL" id="KAF9077959.1"/>
    </source>
</evidence>
<sequence length="418" mass="46238">MFRLCTRQLRTNGLFHQSTRNISYTRLLRFPRDTSQLKPPASAPIEPEAPSFANSVRPSIRNQVLFFLFGSSAVLLYSALATNIETAVVLEKLKAQSSIWSVQNITNVDLRRFQQSELVQELRSFYKHINTQAKEIPHFIRPYVNTIYIAVFQPFVDASEGRRLCWKICLLNGGIWLLWQFRRLQPMMNRAFVHHPLSGLSYTLLTSAFSHASFFHLAFNCLAIEGFGSAAATYLRSVQDKNEPDQLESTSAYHFITFYTSAAIFSSLVSHVASARIRYPKLIAQLSSPASTPPVTETWASAVAAASTTTAKSAASTTAKSAMTLSGSLGASGVAYSCLTMVALAYPGSQISLIFPPSAPIDIQTGLICLLALDMFGAYRGWKMFDHWAHLGGAAFGVLYYNHGSTLWSRARTAMATE</sequence>
<organism evidence="9 10">
    <name type="scientific">Rhodocollybia butyracea</name>
    <dbReference type="NCBI Taxonomy" id="206335"/>
    <lineage>
        <taxon>Eukaryota</taxon>
        <taxon>Fungi</taxon>
        <taxon>Dikarya</taxon>
        <taxon>Basidiomycota</taxon>
        <taxon>Agaricomycotina</taxon>
        <taxon>Agaricomycetes</taxon>
        <taxon>Agaricomycetidae</taxon>
        <taxon>Agaricales</taxon>
        <taxon>Marasmiineae</taxon>
        <taxon>Omphalotaceae</taxon>
        <taxon>Rhodocollybia</taxon>
    </lineage>
</organism>
<feature type="transmembrane region" description="Helical" evidence="7">
    <location>
        <begin position="202"/>
        <end position="232"/>
    </location>
</feature>
<reference evidence="9" key="1">
    <citation type="submission" date="2020-11" db="EMBL/GenBank/DDBJ databases">
        <authorList>
            <consortium name="DOE Joint Genome Institute"/>
            <person name="Ahrendt S."/>
            <person name="Riley R."/>
            <person name="Andreopoulos W."/>
            <person name="Labutti K."/>
            <person name="Pangilinan J."/>
            <person name="Ruiz-Duenas F.J."/>
            <person name="Barrasa J.M."/>
            <person name="Sanchez-Garcia M."/>
            <person name="Camarero S."/>
            <person name="Miyauchi S."/>
            <person name="Serrano A."/>
            <person name="Linde D."/>
            <person name="Babiker R."/>
            <person name="Drula E."/>
            <person name="Ayuso-Fernandez I."/>
            <person name="Pacheco R."/>
            <person name="Padilla G."/>
            <person name="Ferreira P."/>
            <person name="Barriuso J."/>
            <person name="Kellner H."/>
            <person name="Castanera R."/>
            <person name="Alfaro M."/>
            <person name="Ramirez L."/>
            <person name="Pisabarro A.G."/>
            <person name="Kuo A."/>
            <person name="Tritt A."/>
            <person name="Lipzen A."/>
            <person name="He G."/>
            <person name="Yan M."/>
            <person name="Ng V."/>
            <person name="Cullen D."/>
            <person name="Martin F."/>
            <person name="Rosso M.-N."/>
            <person name="Henrissat B."/>
            <person name="Hibbett D."/>
            <person name="Martinez A.T."/>
            <person name="Grigoriev I.V."/>
        </authorList>
    </citation>
    <scope>NUCLEOTIDE SEQUENCE</scope>
    <source>
        <strain evidence="9">AH 40177</strain>
    </source>
</reference>
<evidence type="ECO:0000256" key="6">
    <source>
        <dbReference type="ARBA" id="ARBA00023136"/>
    </source>
</evidence>
<dbReference type="Gene3D" id="1.20.1540.10">
    <property type="entry name" value="Rhomboid-like"/>
    <property type="match status" value="1"/>
</dbReference>
<evidence type="ECO:0000256" key="7">
    <source>
        <dbReference type="SAM" id="Phobius"/>
    </source>
</evidence>
<keyword evidence="6 7" id="KW-0472">Membrane</keyword>
<dbReference type="AlphaFoldDB" id="A0A9P5UG45"/>
<keyword evidence="3 7" id="KW-0812">Transmembrane</keyword>
<keyword evidence="5 7" id="KW-1133">Transmembrane helix</keyword>
<evidence type="ECO:0000256" key="1">
    <source>
        <dbReference type="ARBA" id="ARBA00004141"/>
    </source>
</evidence>
<gene>
    <name evidence="9" type="ORF">BDP27DRAFT_1441294</name>
</gene>
<keyword evidence="10" id="KW-1185">Reference proteome</keyword>
<dbReference type="SUPFAM" id="SSF144091">
    <property type="entry name" value="Rhomboid-like"/>
    <property type="match status" value="1"/>
</dbReference>
<evidence type="ECO:0000256" key="2">
    <source>
        <dbReference type="ARBA" id="ARBA00009045"/>
    </source>
</evidence>
<comment type="similarity">
    <text evidence="2">Belongs to the peptidase S54 family.</text>
</comment>
<evidence type="ECO:0000313" key="10">
    <source>
        <dbReference type="Proteomes" id="UP000772434"/>
    </source>
</evidence>
<feature type="transmembrane region" description="Helical" evidence="7">
    <location>
        <begin position="329"/>
        <end position="349"/>
    </location>
</feature>
<comment type="subcellular location">
    <subcellularLocation>
        <location evidence="1">Membrane</location>
        <topology evidence="1">Multi-pass membrane protein</topology>
    </subcellularLocation>
</comment>
<feature type="transmembrane region" description="Helical" evidence="7">
    <location>
        <begin position="252"/>
        <end position="273"/>
    </location>
</feature>
<evidence type="ECO:0000256" key="4">
    <source>
        <dbReference type="ARBA" id="ARBA00022801"/>
    </source>
</evidence>
<protein>
    <recommendedName>
        <fullName evidence="8">Peptidase S54 rhomboid domain-containing protein</fullName>
    </recommendedName>
</protein>
<dbReference type="InterPro" id="IPR022764">
    <property type="entry name" value="Peptidase_S54_rhomboid_dom"/>
</dbReference>
<dbReference type="OrthoDB" id="10260614at2759"/>
<dbReference type="GO" id="GO:0006465">
    <property type="term" value="P:signal peptide processing"/>
    <property type="evidence" value="ECO:0007669"/>
    <property type="project" value="TreeGrafter"/>
</dbReference>
<evidence type="ECO:0000259" key="8">
    <source>
        <dbReference type="Pfam" id="PF01694"/>
    </source>
</evidence>
<evidence type="ECO:0000256" key="3">
    <source>
        <dbReference type="ARBA" id="ARBA00022692"/>
    </source>
</evidence>
<dbReference type="Proteomes" id="UP000772434">
    <property type="component" value="Unassembled WGS sequence"/>
</dbReference>